<dbReference type="InterPro" id="IPR000504">
    <property type="entry name" value="RRM_dom"/>
</dbReference>
<dbReference type="InterPro" id="IPR035979">
    <property type="entry name" value="RBD_domain_sf"/>
</dbReference>
<dbReference type="Proteomes" id="UP000078046">
    <property type="component" value="Unassembled WGS sequence"/>
</dbReference>
<comment type="caution">
    <text evidence="3">The sequence shown here is derived from an EMBL/GenBank/DDBJ whole genome shotgun (WGS) entry which is preliminary data.</text>
</comment>
<dbReference type="Gene3D" id="3.30.70.330">
    <property type="match status" value="3"/>
</dbReference>
<sequence length="455" mass="52452">MEERICVNSKKKRMNLTRNNLCHVDKFKWEKPCRTIVFHCKNAAIEDIDKEFRYKFGNITRIFILPNFDRVLIEFEKVASSTLAISSCKSDSLGKLNNFRQPSFSYYKTIEDYISTDGCVKIIRFDIEKPIYPITINVMKKILKPYDSRLRIIIVSKSKILVEFSSISLANDAKKNLNDADIYLECCTIRTSYAEFSQLYIRENTETEYDYMMDTDYQKGSSFREINPKRTKNVHIPNTPTGYKNIGIISGCVLAIMGLANAFNCTKLFNLMCQYGNIVKIKILNRRNCGMVQMRHRSECKRTIMLLNGVCIYGSKLELSFSKLSFLIFHSNDSQSLADGTLSSAEYAPTTFNKFKKTKFHSFYAPKRTLFFSHVPISFKSDKINQVFKKLSLKEPDEILCLRRAAISKSGLMEWDNLDDAISAIMGIQHYRFVDEALQNSSTLKLSFASTTIRS</sequence>
<protein>
    <recommendedName>
        <fullName evidence="2">RRM domain-containing protein</fullName>
    </recommendedName>
</protein>
<dbReference type="OrthoDB" id="302770at2759"/>
<gene>
    <name evidence="3" type="ORF">A3Q56_01667</name>
</gene>
<dbReference type="AlphaFoldDB" id="A0A177BAE2"/>
<reference evidence="3 4" key="1">
    <citation type="submission" date="2016-04" db="EMBL/GenBank/DDBJ databases">
        <title>The genome of Intoshia linei affirms orthonectids as highly simplified spiralians.</title>
        <authorList>
            <person name="Mikhailov K.V."/>
            <person name="Slusarev G.S."/>
            <person name="Nikitin M.A."/>
            <person name="Logacheva M.D."/>
            <person name="Penin A."/>
            <person name="Aleoshin V."/>
            <person name="Panchin Y.V."/>
        </authorList>
    </citation>
    <scope>NUCLEOTIDE SEQUENCE [LARGE SCALE GENOMIC DNA]</scope>
    <source>
        <strain evidence="3">Intl2013</strain>
        <tissue evidence="3">Whole animal</tissue>
    </source>
</reference>
<feature type="domain" description="RRM" evidence="2">
    <location>
        <begin position="252"/>
        <end position="324"/>
    </location>
</feature>
<dbReference type="InterPro" id="IPR055204">
    <property type="entry name" value="HNRNPL_RRM"/>
</dbReference>
<dbReference type="SMART" id="SM00360">
    <property type="entry name" value="RRM"/>
    <property type="match status" value="1"/>
</dbReference>
<dbReference type="Pfam" id="PF22976">
    <property type="entry name" value="RRM_10"/>
    <property type="match status" value="1"/>
</dbReference>
<keyword evidence="1" id="KW-0694">RNA-binding</keyword>
<accession>A0A177BAE2</accession>
<evidence type="ECO:0000259" key="2">
    <source>
        <dbReference type="PROSITE" id="PS50102"/>
    </source>
</evidence>
<dbReference type="SUPFAM" id="SSF54928">
    <property type="entry name" value="RNA-binding domain, RBD"/>
    <property type="match status" value="2"/>
</dbReference>
<dbReference type="EMBL" id="LWCA01000128">
    <property type="protein sequence ID" value="OAF70622.1"/>
    <property type="molecule type" value="Genomic_DNA"/>
</dbReference>
<dbReference type="InterPro" id="IPR012677">
    <property type="entry name" value="Nucleotide-bd_a/b_plait_sf"/>
</dbReference>
<evidence type="ECO:0000313" key="3">
    <source>
        <dbReference type="EMBL" id="OAF70622.1"/>
    </source>
</evidence>
<keyword evidence="4" id="KW-1185">Reference proteome</keyword>
<dbReference type="PANTHER" id="PTHR15592">
    <property type="entry name" value="MATRIN 3/NUCLEAR PROTEIN 220-RELATED"/>
    <property type="match status" value="1"/>
</dbReference>
<evidence type="ECO:0000256" key="1">
    <source>
        <dbReference type="PROSITE-ProRule" id="PRU00176"/>
    </source>
</evidence>
<dbReference type="Pfam" id="PF13893">
    <property type="entry name" value="RRM_5"/>
    <property type="match status" value="1"/>
</dbReference>
<dbReference type="GO" id="GO:0003723">
    <property type="term" value="F:RNA binding"/>
    <property type="evidence" value="ECO:0007669"/>
    <property type="project" value="UniProtKB-UniRule"/>
</dbReference>
<name>A0A177BAE2_9BILA</name>
<organism evidence="3 4">
    <name type="scientific">Intoshia linei</name>
    <dbReference type="NCBI Taxonomy" id="1819745"/>
    <lineage>
        <taxon>Eukaryota</taxon>
        <taxon>Metazoa</taxon>
        <taxon>Spiralia</taxon>
        <taxon>Lophotrochozoa</taxon>
        <taxon>Mesozoa</taxon>
        <taxon>Orthonectida</taxon>
        <taxon>Rhopaluridae</taxon>
        <taxon>Intoshia</taxon>
    </lineage>
</organism>
<proteinExistence type="predicted"/>
<dbReference type="PROSITE" id="PS50102">
    <property type="entry name" value="RRM"/>
    <property type="match status" value="1"/>
</dbReference>
<evidence type="ECO:0000313" key="4">
    <source>
        <dbReference type="Proteomes" id="UP000078046"/>
    </source>
</evidence>